<evidence type="ECO:0000313" key="4">
    <source>
        <dbReference type="Proteomes" id="UP000278807"/>
    </source>
</evidence>
<dbReference type="OrthoDB" id="6380629at2759"/>
<gene>
    <name evidence="3" type="ORF">HNAJ_LOCUS13692</name>
</gene>
<evidence type="ECO:0000313" key="5">
    <source>
        <dbReference type="WBParaSite" id="HNAJ_0001371801-mRNA-1"/>
    </source>
</evidence>
<accession>A0A0R3U0R9</accession>
<keyword evidence="2" id="KW-0732">Signal</keyword>
<protein>
    <submittedName>
        <fullName evidence="5">Collagen alpha-1(IV) chain</fullName>
    </submittedName>
</protein>
<reference evidence="3 4" key="2">
    <citation type="submission" date="2018-11" db="EMBL/GenBank/DDBJ databases">
        <authorList>
            <consortium name="Pathogen Informatics"/>
        </authorList>
    </citation>
    <scope>NUCLEOTIDE SEQUENCE [LARGE SCALE GENOMIC DNA]</scope>
</reference>
<feature type="signal peptide" evidence="2">
    <location>
        <begin position="1"/>
        <end position="21"/>
    </location>
</feature>
<proteinExistence type="predicted"/>
<keyword evidence="4" id="KW-1185">Reference proteome</keyword>
<dbReference type="STRING" id="102285.A0A0R3U0R9"/>
<evidence type="ECO:0000313" key="3">
    <source>
        <dbReference type="EMBL" id="VDO16750.1"/>
    </source>
</evidence>
<feature type="region of interest" description="Disordered" evidence="1">
    <location>
        <begin position="56"/>
        <end position="88"/>
    </location>
</feature>
<dbReference type="Proteomes" id="UP000278807">
    <property type="component" value="Unassembled WGS sequence"/>
</dbReference>
<dbReference type="AlphaFoldDB" id="A0A0R3U0R9"/>
<feature type="chain" id="PRO_5043132177" evidence="2">
    <location>
        <begin position="22"/>
        <end position="88"/>
    </location>
</feature>
<evidence type="ECO:0000256" key="1">
    <source>
        <dbReference type="SAM" id="MobiDB-lite"/>
    </source>
</evidence>
<evidence type="ECO:0000256" key="2">
    <source>
        <dbReference type="SAM" id="SignalP"/>
    </source>
</evidence>
<dbReference type="EMBL" id="UZAE01015893">
    <property type="protein sequence ID" value="VDO16750.1"/>
    <property type="molecule type" value="Genomic_DNA"/>
</dbReference>
<name>A0A0R3U0R9_RODNA</name>
<sequence length="88" mass="9538">MVRMLLEISLLSITFFLSLEANDLVYQADKSSNPSCYFQLECTGKTAQGVEKVRVPIRSAQGPPGSKGDRGPRGIQGPVGPRGKLNLF</sequence>
<dbReference type="WBParaSite" id="HNAJ_0001371801-mRNA-1">
    <property type="protein sequence ID" value="HNAJ_0001371801-mRNA-1"/>
    <property type="gene ID" value="HNAJ_0001371801"/>
</dbReference>
<organism evidence="5">
    <name type="scientific">Rodentolepis nana</name>
    <name type="common">Dwarf tapeworm</name>
    <name type="synonym">Hymenolepis nana</name>
    <dbReference type="NCBI Taxonomy" id="102285"/>
    <lineage>
        <taxon>Eukaryota</taxon>
        <taxon>Metazoa</taxon>
        <taxon>Spiralia</taxon>
        <taxon>Lophotrochozoa</taxon>
        <taxon>Platyhelminthes</taxon>
        <taxon>Cestoda</taxon>
        <taxon>Eucestoda</taxon>
        <taxon>Cyclophyllidea</taxon>
        <taxon>Hymenolepididae</taxon>
        <taxon>Rodentolepis</taxon>
    </lineage>
</organism>
<reference evidence="5" key="1">
    <citation type="submission" date="2017-02" db="UniProtKB">
        <authorList>
            <consortium name="WormBaseParasite"/>
        </authorList>
    </citation>
    <scope>IDENTIFICATION</scope>
</reference>